<keyword evidence="4" id="KW-1185">Reference proteome</keyword>
<keyword evidence="2" id="KW-0472">Membrane</keyword>
<feature type="compositionally biased region" description="Gly residues" evidence="1">
    <location>
        <begin position="85"/>
        <end position="143"/>
    </location>
</feature>
<dbReference type="AlphaFoldDB" id="A0A7W4ZTG9"/>
<keyword evidence="2" id="KW-1133">Transmembrane helix</keyword>
<feature type="compositionally biased region" description="Low complexity" evidence="1">
    <location>
        <begin position="53"/>
        <end position="77"/>
    </location>
</feature>
<organism evidence="3 4">
    <name type="scientific">Streptomyces violarus</name>
    <dbReference type="NCBI Taxonomy" id="67380"/>
    <lineage>
        <taxon>Bacteria</taxon>
        <taxon>Bacillati</taxon>
        <taxon>Actinomycetota</taxon>
        <taxon>Actinomycetes</taxon>
        <taxon>Kitasatosporales</taxon>
        <taxon>Streptomycetaceae</taxon>
        <taxon>Streptomyces</taxon>
    </lineage>
</organism>
<dbReference type="Proteomes" id="UP000572907">
    <property type="component" value="Unassembled WGS sequence"/>
</dbReference>
<evidence type="ECO:0000313" key="4">
    <source>
        <dbReference type="Proteomes" id="UP000572907"/>
    </source>
</evidence>
<keyword evidence="2" id="KW-0812">Transmembrane</keyword>
<reference evidence="3 4" key="1">
    <citation type="submission" date="2020-08" db="EMBL/GenBank/DDBJ databases">
        <title>Genomic Encyclopedia of Type Strains, Phase III (KMG-III): the genomes of soil and plant-associated and newly described type strains.</title>
        <authorList>
            <person name="Whitman W."/>
        </authorList>
    </citation>
    <scope>NUCLEOTIDE SEQUENCE [LARGE SCALE GENOMIC DNA]</scope>
    <source>
        <strain evidence="3 4">CECT 3237</strain>
    </source>
</reference>
<sequence length="299" mass="28827">MGSLRNPVGPLPSSIYWRRRVVLVSVAALLALLTTWLVTMGGTGGKDGGNGANGKNPAPSITPGPSSSGPAISQAPGGRDESGDEGSGGSSSGSGAGSGGGSGDGSGGGSGDGSGTGSGGGSGSGGSEGSSGSGGSGGSGGAGGYDGGTTVGGVGAGDTLPAGSMLPNCTANVVKFSLRSQHNSYDPEQTPTFLLTARNVSGHDCKIDLGPKNAVFTITEASADDDYWSSKDCPKVAGSRLYRVPAGSGITYALKWDRGPSAPECATPPSGSAGAGTYLVEAKAPGYAKVQTSFVLKND</sequence>
<evidence type="ECO:0000313" key="3">
    <source>
        <dbReference type="EMBL" id="MBB3078385.1"/>
    </source>
</evidence>
<feature type="transmembrane region" description="Helical" evidence="2">
    <location>
        <begin position="21"/>
        <end position="38"/>
    </location>
</feature>
<evidence type="ECO:0000256" key="2">
    <source>
        <dbReference type="SAM" id="Phobius"/>
    </source>
</evidence>
<gene>
    <name evidence="3" type="ORF">FHS41_004892</name>
</gene>
<dbReference type="EMBL" id="JACHXE010000004">
    <property type="protein sequence ID" value="MBB3078385.1"/>
    <property type="molecule type" value="Genomic_DNA"/>
</dbReference>
<name>A0A7W4ZTG9_9ACTN</name>
<accession>A0A7W4ZTG9</accession>
<comment type="caution">
    <text evidence="3">The sequence shown here is derived from an EMBL/GenBank/DDBJ whole genome shotgun (WGS) entry which is preliminary data.</text>
</comment>
<proteinExistence type="predicted"/>
<evidence type="ECO:0000256" key="1">
    <source>
        <dbReference type="SAM" id="MobiDB-lite"/>
    </source>
</evidence>
<feature type="region of interest" description="Disordered" evidence="1">
    <location>
        <begin position="47"/>
        <end position="143"/>
    </location>
</feature>
<evidence type="ECO:0008006" key="5">
    <source>
        <dbReference type="Google" id="ProtNLM"/>
    </source>
</evidence>
<dbReference type="RefSeq" id="WP_184594839.1">
    <property type="nucleotide sequence ID" value="NZ_BMUP01000006.1"/>
</dbReference>
<protein>
    <recommendedName>
        <fullName evidence="5">DUF4232 domain-containing protein</fullName>
    </recommendedName>
</protein>